<organism evidence="3 4">
    <name type="scientific">Skeletonema marinoi</name>
    <dbReference type="NCBI Taxonomy" id="267567"/>
    <lineage>
        <taxon>Eukaryota</taxon>
        <taxon>Sar</taxon>
        <taxon>Stramenopiles</taxon>
        <taxon>Ochrophyta</taxon>
        <taxon>Bacillariophyta</taxon>
        <taxon>Coscinodiscophyceae</taxon>
        <taxon>Thalassiosirophycidae</taxon>
        <taxon>Thalassiosirales</taxon>
        <taxon>Skeletonemataceae</taxon>
        <taxon>Skeletonema</taxon>
        <taxon>Skeletonema marinoi-dohrnii complex</taxon>
    </lineage>
</organism>
<gene>
    <name evidence="3" type="ORF">QTG54_000800</name>
</gene>
<protein>
    <submittedName>
        <fullName evidence="3">Uncharacterized protein</fullName>
    </submittedName>
</protein>
<sequence length="438" mass="48170">MGRMKRNLSFGGSSNKNNVTSTGSVSSSKSSGRFGRKKKQSYRSGGDWESVQSAGSRTRSMSRSKRMLRNINTNNNSAASVTTMDEMDSNESMTLKGISMGRRRNPSAPIRRPMQEEEGESRVVDEPVEMSLAELRSMSESELEQSMLKAGVPSADISSTKDAVMQLGIDSGTAEEKRRGSLVAFARSFTETNATTSPIHNSSASMDASDATLLESKSISRKSKLEKITELQGEKSTLKKENKALKKTMKKKALKMKIEANAKEKRESETVEDSAKGSLHSVDHDISVGTDTDSKATRRKESSASQRSRDVSVKDVSNLKKMMKKQRQEHESTEFRLKAEIEILTKEVDGLQRELSLALESADDAEKRVDESHEAASKLKRKMRTMSSKLNGLTEEANARDKLIETFTKLLVDKNGGENGVAAVEGKLELAQLIHTGS</sequence>
<keyword evidence="1" id="KW-0175">Coiled coil</keyword>
<feature type="compositionally biased region" description="Basic and acidic residues" evidence="2">
    <location>
        <begin position="256"/>
        <end position="313"/>
    </location>
</feature>
<evidence type="ECO:0000256" key="2">
    <source>
        <dbReference type="SAM" id="MobiDB-lite"/>
    </source>
</evidence>
<feature type="region of interest" description="Disordered" evidence="2">
    <location>
        <begin position="233"/>
        <end position="331"/>
    </location>
</feature>
<name>A0AAD8YPL5_9STRA</name>
<dbReference type="AlphaFoldDB" id="A0AAD8YPL5"/>
<feature type="region of interest" description="Disordered" evidence="2">
    <location>
        <begin position="1"/>
        <end position="127"/>
    </location>
</feature>
<evidence type="ECO:0000313" key="3">
    <source>
        <dbReference type="EMBL" id="KAK1748861.1"/>
    </source>
</evidence>
<dbReference type="Proteomes" id="UP001224775">
    <property type="component" value="Unassembled WGS sequence"/>
</dbReference>
<feature type="compositionally biased region" description="Basic residues" evidence="2">
    <location>
        <begin position="245"/>
        <end position="255"/>
    </location>
</feature>
<proteinExistence type="predicted"/>
<keyword evidence="4" id="KW-1185">Reference proteome</keyword>
<evidence type="ECO:0000313" key="4">
    <source>
        <dbReference type="Proteomes" id="UP001224775"/>
    </source>
</evidence>
<reference evidence="3" key="1">
    <citation type="submission" date="2023-06" db="EMBL/GenBank/DDBJ databases">
        <title>Survivors Of The Sea: Transcriptome response of Skeletonema marinoi to long-term dormancy.</title>
        <authorList>
            <person name="Pinder M.I.M."/>
            <person name="Kourtchenko O."/>
            <person name="Robertson E.K."/>
            <person name="Larsson T."/>
            <person name="Maumus F."/>
            <person name="Osuna-Cruz C.M."/>
            <person name="Vancaester E."/>
            <person name="Stenow R."/>
            <person name="Vandepoele K."/>
            <person name="Ploug H."/>
            <person name="Bruchert V."/>
            <person name="Godhe A."/>
            <person name="Topel M."/>
        </authorList>
    </citation>
    <scope>NUCLEOTIDE SEQUENCE</scope>
    <source>
        <strain evidence="3">R05AC</strain>
    </source>
</reference>
<feature type="coiled-coil region" evidence="1">
    <location>
        <begin position="334"/>
        <end position="396"/>
    </location>
</feature>
<accession>A0AAD8YPL5</accession>
<comment type="caution">
    <text evidence="3">The sequence shown here is derived from an EMBL/GenBank/DDBJ whole genome shotgun (WGS) entry which is preliminary data.</text>
</comment>
<feature type="compositionally biased region" description="Low complexity" evidence="2">
    <location>
        <begin position="11"/>
        <end position="33"/>
    </location>
</feature>
<evidence type="ECO:0000256" key="1">
    <source>
        <dbReference type="SAM" id="Coils"/>
    </source>
</evidence>
<dbReference type="EMBL" id="JATAAI010000001">
    <property type="protein sequence ID" value="KAK1748861.1"/>
    <property type="molecule type" value="Genomic_DNA"/>
</dbReference>
<feature type="compositionally biased region" description="Basic and acidic residues" evidence="2">
    <location>
        <begin position="233"/>
        <end position="244"/>
    </location>
</feature>